<feature type="transmembrane region" description="Helical" evidence="7">
    <location>
        <begin position="6"/>
        <end position="25"/>
    </location>
</feature>
<protein>
    <submittedName>
        <fullName evidence="9">TNFSF13</fullName>
    </submittedName>
</protein>
<evidence type="ECO:0000256" key="1">
    <source>
        <dbReference type="ARBA" id="ARBA00004613"/>
    </source>
</evidence>
<reference evidence="9" key="1">
    <citation type="submission" date="2019-10" db="EMBL/GenBank/DDBJ databases">
        <authorList>
            <person name="Heimroth R.D."/>
        </authorList>
    </citation>
    <scope>NUCLEOTIDE SEQUENCE</scope>
</reference>
<dbReference type="EMBL" id="MN536224">
    <property type="protein sequence ID" value="QIE07167.1"/>
    <property type="molecule type" value="mRNA"/>
</dbReference>
<evidence type="ECO:0000256" key="6">
    <source>
        <dbReference type="ARBA" id="ARBA00023180"/>
    </source>
</evidence>
<dbReference type="GO" id="GO:0005164">
    <property type="term" value="F:tumor necrosis factor receptor binding"/>
    <property type="evidence" value="ECO:0007669"/>
    <property type="project" value="InterPro"/>
</dbReference>
<dbReference type="InterPro" id="IPR006052">
    <property type="entry name" value="TNF_dom"/>
</dbReference>
<keyword evidence="5" id="KW-1015">Disulfide bond</keyword>
<evidence type="ECO:0000256" key="7">
    <source>
        <dbReference type="SAM" id="Phobius"/>
    </source>
</evidence>
<comment type="subcellular location">
    <subcellularLocation>
        <location evidence="1">Secreted</location>
    </subcellularLocation>
</comment>
<dbReference type="InterPro" id="IPR021184">
    <property type="entry name" value="TNF_CS"/>
</dbReference>
<evidence type="ECO:0000256" key="3">
    <source>
        <dbReference type="ARBA" id="ARBA00022514"/>
    </source>
</evidence>
<dbReference type="Pfam" id="PF00229">
    <property type="entry name" value="TNF"/>
    <property type="match status" value="1"/>
</dbReference>
<evidence type="ECO:0000256" key="4">
    <source>
        <dbReference type="ARBA" id="ARBA00022525"/>
    </source>
</evidence>
<dbReference type="GO" id="GO:0005125">
    <property type="term" value="F:cytokine activity"/>
    <property type="evidence" value="ECO:0007669"/>
    <property type="project" value="UniProtKB-KW"/>
</dbReference>
<feature type="domain" description="THD" evidence="8">
    <location>
        <begin position="105"/>
        <end position="242"/>
    </location>
</feature>
<dbReference type="PANTHER" id="PTHR15151:SF12">
    <property type="entry name" value="TUMOR NECROSIS FACTOR LIGAND SUPERFAMILY MEMBER 13"/>
    <property type="match status" value="1"/>
</dbReference>
<gene>
    <name evidence="9" type="primary">TNFSF13</name>
</gene>
<organism evidence="9">
    <name type="scientific">Lepidosiren paradoxus</name>
    <name type="common">South American lungfish</name>
    <dbReference type="NCBI Taxonomy" id="7883"/>
    <lineage>
        <taxon>Eukaryota</taxon>
        <taxon>Metazoa</taxon>
        <taxon>Chordata</taxon>
        <taxon>Craniata</taxon>
        <taxon>Vertebrata</taxon>
        <taxon>Euteleostomi</taxon>
        <taxon>Dipnomorpha</taxon>
        <taxon>Ceratodontiformes</taxon>
        <taxon>Lepidosirenoidei</taxon>
        <taxon>Lepidosirenidae</taxon>
        <taxon>Lepidosiren</taxon>
    </lineage>
</organism>
<keyword evidence="3" id="KW-0202">Cytokine</keyword>
<dbReference type="GO" id="GO:0030890">
    <property type="term" value="P:positive regulation of B cell proliferation"/>
    <property type="evidence" value="ECO:0007669"/>
    <property type="project" value="TreeGrafter"/>
</dbReference>
<keyword evidence="7" id="KW-1133">Transmembrane helix</keyword>
<keyword evidence="7" id="KW-0472">Membrane</keyword>
<dbReference type="PANTHER" id="PTHR15151">
    <property type="entry name" value="PROTEIN EIGER"/>
    <property type="match status" value="1"/>
</dbReference>
<keyword evidence="6" id="KW-0325">Glycoprotein</keyword>
<dbReference type="PROSITE" id="PS00251">
    <property type="entry name" value="THD_1"/>
    <property type="match status" value="1"/>
</dbReference>
<comment type="similarity">
    <text evidence="2">Belongs to the tumor necrosis factor family.</text>
</comment>
<evidence type="ECO:0000256" key="5">
    <source>
        <dbReference type="ARBA" id="ARBA00023157"/>
    </source>
</evidence>
<dbReference type="SUPFAM" id="SSF49842">
    <property type="entry name" value="TNF-like"/>
    <property type="match status" value="1"/>
</dbReference>
<dbReference type="GO" id="GO:0006955">
    <property type="term" value="P:immune response"/>
    <property type="evidence" value="ECO:0007669"/>
    <property type="project" value="InterPro"/>
</dbReference>
<accession>A0A6G6CWK9</accession>
<dbReference type="InterPro" id="IPR008983">
    <property type="entry name" value="Tumour_necrosis_fac-like_dom"/>
</dbReference>
<evidence type="ECO:0000313" key="9">
    <source>
        <dbReference type="EMBL" id="QIE07167.1"/>
    </source>
</evidence>
<sequence length="242" mass="27775">MNGAALYLGTVALLGVLICLAALFWQAAVVQQLQRELKGLRIELRAKDATQQCRQHAESARPQTKVRKHNGFYQQHEENKNWTTRTLRGKRQAARPKQRGSRKFPVLHLIPAAYSTNDMLDLTEVIWKKSTGQGHSFEHHGKSVVMKENGLYFIYSQVLFHDITFTMGQLMMRRIPSQENKTQILFKCVQSMSSWEPYAHNSCYSAGVYELEKEDVIQLLIPRFNATVDMSSHSTFMGMIKL</sequence>
<name>A0A6G6CWK9_LEPPA</name>
<dbReference type="GO" id="GO:0016020">
    <property type="term" value="C:membrane"/>
    <property type="evidence" value="ECO:0007669"/>
    <property type="project" value="InterPro"/>
</dbReference>
<proteinExistence type="evidence at transcript level"/>
<dbReference type="AlphaFoldDB" id="A0A6G6CWK9"/>
<dbReference type="InterPro" id="IPR051748">
    <property type="entry name" value="TNF_Ligand_Superfamily"/>
</dbReference>
<keyword evidence="4" id="KW-0964">Secreted</keyword>
<dbReference type="GO" id="GO:0005615">
    <property type="term" value="C:extracellular space"/>
    <property type="evidence" value="ECO:0007669"/>
    <property type="project" value="UniProtKB-KW"/>
</dbReference>
<evidence type="ECO:0000256" key="2">
    <source>
        <dbReference type="ARBA" id="ARBA00008670"/>
    </source>
</evidence>
<evidence type="ECO:0000259" key="8">
    <source>
        <dbReference type="PROSITE" id="PS50049"/>
    </source>
</evidence>
<dbReference type="GO" id="GO:0048298">
    <property type="term" value="P:positive regulation of isotype switching to IgA isotypes"/>
    <property type="evidence" value="ECO:0007669"/>
    <property type="project" value="TreeGrafter"/>
</dbReference>
<keyword evidence="7" id="KW-0812">Transmembrane</keyword>
<dbReference type="Gene3D" id="2.60.120.40">
    <property type="match status" value="1"/>
</dbReference>
<dbReference type="PROSITE" id="PS50049">
    <property type="entry name" value="THD_2"/>
    <property type="match status" value="1"/>
</dbReference>